<protein>
    <recommendedName>
        <fullName evidence="9">ATP-dependent dethiobiotin synthetase BioD</fullName>
        <ecNumber evidence="9">6.3.3.3</ecNumber>
    </recommendedName>
    <alternativeName>
        <fullName evidence="9">DTB synthetase</fullName>
        <shortName evidence="9">DTBS</shortName>
    </alternativeName>
    <alternativeName>
        <fullName evidence="9">Dethiobiotin synthase</fullName>
    </alternativeName>
</protein>
<evidence type="ECO:0000313" key="10">
    <source>
        <dbReference type="EMBL" id="GJM65069.1"/>
    </source>
</evidence>
<feature type="binding site" evidence="9">
    <location>
        <position position="49"/>
    </location>
    <ligand>
        <name>Mg(2+)</name>
        <dbReference type="ChEBI" id="CHEBI:18420"/>
    </ligand>
</feature>
<comment type="subcellular location">
    <subcellularLocation>
        <location evidence="9">Cytoplasm</location>
    </subcellularLocation>
</comment>
<feature type="active site" evidence="9">
    <location>
        <position position="37"/>
    </location>
</feature>
<keyword evidence="5 9" id="KW-0093">Biotin biosynthesis</keyword>
<evidence type="ECO:0000313" key="11">
    <source>
        <dbReference type="Proteomes" id="UP001310022"/>
    </source>
</evidence>
<dbReference type="Proteomes" id="UP001310022">
    <property type="component" value="Unassembled WGS sequence"/>
</dbReference>
<dbReference type="NCBIfam" id="TIGR00347">
    <property type="entry name" value="bioD"/>
    <property type="match status" value="1"/>
</dbReference>
<dbReference type="EC" id="6.3.3.3" evidence="9"/>
<gene>
    <name evidence="9 10" type="primary">bioD</name>
    <name evidence="10" type="ORF">PEDI_56210</name>
</gene>
<keyword evidence="6 9" id="KW-0067">ATP-binding</keyword>
<feature type="binding site" evidence="9">
    <location>
        <begin position="12"/>
        <end position="17"/>
    </location>
    <ligand>
        <name>ATP</name>
        <dbReference type="ChEBI" id="CHEBI:30616"/>
    </ligand>
</feature>
<accession>A0AAN4W3J4</accession>
<sequence length="225" mass="25115">MKPIFITAIDTDAGKTYATGLFARFLQQKGYNTISQKLSQTGCEEVSEDIEVHRKLMGIPMQEVDTAGLTCPYIFPYPASPHLSAAMVGQRIDPEVITKATEQLCEQYEKVVVEGVGGIYVPLNEDVTLLDYLQEQHYPIILVSSAKLGSINHTLLTLEIAKNRGLDVRGIIYNRIADHSELIAEDSRKVFLKFLKQFGFPEVLVEIPKVEEGKDLPEIDFSALL</sequence>
<comment type="pathway">
    <text evidence="9">Cofactor biosynthesis; biotin biosynthesis; biotin from 7,8-diaminononanoate: step 1/2.</text>
</comment>
<evidence type="ECO:0000256" key="3">
    <source>
        <dbReference type="ARBA" id="ARBA00022723"/>
    </source>
</evidence>
<evidence type="ECO:0000256" key="7">
    <source>
        <dbReference type="ARBA" id="ARBA00022842"/>
    </source>
</evidence>
<dbReference type="Pfam" id="PF13500">
    <property type="entry name" value="AAA_26"/>
    <property type="match status" value="1"/>
</dbReference>
<comment type="subunit">
    <text evidence="9">Homodimer.</text>
</comment>
<evidence type="ECO:0000256" key="9">
    <source>
        <dbReference type="HAMAP-Rule" id="MF_00336"/>
    </source>
</evidence>
<dbReference type="InterPro" id="IPR027417">
    <property type="entry name" value="P-loop_NTPase"/>
</dbReference>
<feature type="binding site" evidence="9">
    <location>
        <position position="49"/>
    </location>
    <ligand>
        <name>ATP</name>
        <dbReference type="ChEBI" id="CHEBI:30616"/>
    </ligand>
</feature>
<evidence type="ECO:0000256" key="2">
    <source>
        <dbReference type="ARBA" id="ARBA00022598"/>
    </source>
</evidence>
<dbReference type="PANTHER" id="PTHR43210:SF2">
    <property type="entry name" value="ATP-DEPENDENT DETHIOBIOTIN SYNTHETASE BIOD 2"/>
    <property type="match status" value="1"/>
</dbReference>
<dbReference type="HAMAP" id="MF_00336">
    <property type="entry name" value="BioD"/>
    <property type="match status" value="1"/>
</dbReference>
<feature type="binding site" evidence="9">
    <location>
        <begin position="208"/>
        <end position="210"/>
    </location>
    <ligand>
        <name>ATP</name>
        <dbReference type="ChEBI" id="CHEBI:30616"/>
    </ligand>
</feature>
<proteinExistence type="inferred from homology"/>
<comment type="caution">
    <text evidence="9">Lacks conserved residue(s) required for the propagation of feature annotation.</text>
</comment>
<dbReference type="Gene3D" id="3.40.50.300">
    <property type="entry name" value="P-loop containing nucleotide triphosphate hydrolases"/>
    <property type="match status" value="1"/>
</dbReference>
<keyword evidence="3 9" id="KW-0479">Metal-binding</keyword>
<comment type="catalytic activity">
    <reaction evidence="9">
        <text>(7R,8S)-7,8-diammoniononanoate + CO2 + ATP = (4R,5S)-dethiobiotin + ADP + phosphate + 3 H(+)</text>
        <dbReference type="Rhea" id="RHEA:15805"/>
        <dbReference type="ChEBI" id="CHEBI:15378"/>
        <dbReference type="ChEBI" id="CHEBI:16526"/>
        <dbReference type="ChEBI" id="CHEBI:30616"/>
        <dbReference type="ChEBI" id="CHEBI:43474"/>
        <dbReference type="ChEBI" id="CHEBI:149469"/>
        <dbReference type="ChEBI" id="CHEBI:149473"/>
        <dbReference type="ChEBI" id="CHEBI:456216"/>
        <dbReference type="EC" id="6.3.3.3"/>
    </reaction>
</comment>
<dbReference type="GO" id="GO:0009102">
    <property type="term" value="P:biotin biosynthetic process"/>
    <property type="evidence" value="ECO:0007669"/>
    <property type="project" value="UniProtKB-UniRule"/>
</dbReference>
<feature type="binding site" evidence="9">
    <location>
        <position position="16"/>
    </location>
    <ligand>
        <name>Mg(2+)</name>
        <dbReference type="ChEBI" id="CHEBI:18420"/>
    </ligand>
</feature>
<dbReference type="GO" id="GO:0042803">
    <property type="term" value="F:protein homodimerization activity"/>
    <property type="evidence" value="ECO:0007669"/>
    <property type="project" value="UniProtKB-ARBA"/>
</dbReference>
<feature type="binding site" evidence="9">
    <location>
        <begin position="174"/>
        <end position="175"/>
    </location>
    <ligand>
        <name>ATP</name>
        <dbReference type="ChEBI" id="CHEBI:30616"/>
    </ligand>
</feature>
<keyword evidence="11" id="KW-1185">Reference proteome</keyword>
<dbReference type="AlphaFoldDB" id="A0AAN4W3J4"/>
<dbReference type="InterPro" id="IPR004472">
    <property type="entry name" value="DTB_synth_BioD"/>
</dbReference>
<evidence type="ECO:0000256" key="1">
    <source>
        <dbReference type="ARBA" id="ARBA00022490"/>
    </source>
</evidence>
<dbReference type="GO" id="GO:0005829">
    <property type="term" value="C:cytosol"/>
    <property type="evidence" value="ECO:0007669"/>
    <property type="project" value="TreeGrafter"/>
</dbReference>
<comment type="similarity">
    <text evidence="9">Belongs to the dethiobiotin synthetase family.</text>
</comment>
<dbReference type="PIRSF" id="PIRSF006755">
    <property type="entry name" value="DTB_synth"/>
    <property type="match status" value="1"/>
</dbReference>
<feature type="binding site" evidence="9">
    <location>
        <position position="114"/>
    </location>
    <ligand>
        <name>Mg(2+)</name>
        <dbReference type="ChEBI" id="CHEBI:18420"/>
    </ligand>
</feature>
<comment type="function">
    <text evidence="9">Catalyzes a mechanistically unusual reaction, the ATP-dependent insertion of CO2 between the N7 and N8 nitrogen atoms of 7,8-diaminopelargonic acid (DAPA, also called 7,8-diammoniononanoate) to form a ureido ring.</text>
</comment>
<evidence type="ECO:0000256" key="4">
    <source>
        <dbReference type="ARBA" id="ARBA00022741"/>
    </source>
</evidence>
<dbReference type="FunFam" id="3.40.50.300:FF:000292">
    <property type="entry name" value="ATP-dependent dethiobiotin synthetase BioD"/>
    <property type="match status" value="1"/>
</dbReference>
<evidence type="ECO:0000256" key="5">
    <source>
        <dbReference type="ARBA" id="ARBA00022756"/>
    </source>
</evidence>
<feature type="binding site" evidence="9">
    <location>
        <position position="41"/>
    </location>
    <ligand>
        <name>substrate</name>
    </ligand>
</feature>
<comment type="catalytic activity">
    <reaction evidence="8">
        <text>(7R,8S)-8-amino-7-(carboxyamino)nonanoate + ATP = (4R,5S)-dethiobiotin + ADP + phosphate + H(+)</text>
        <dbReference type="Rhea" id="RHEA:63684"/>
        <dbReference type="ChEBI" id="CHEBI:15378"/>
        <dbReference type="ChEBI" id="CHEBI:30616"/>
        <dbReference type="ChEBI" id="CHEBI:43474"/>
        <dbReference type="ChEBI" id="CHEBI:149470"/>
        <dbReference type="ChEBI" id="CHEBI:149473"/>
        <dbReference type="ChEBI" id="CHEBI:456216"/>
    </reaction>
</comment>
<dbReference type="PANTHER" id="PTHR43210">
    <property type="entry name" value="DETHIOBIOTIN SYNTHETASE"/>
    <property type="match status" value="1"/>
</dbReference>
<comment type="caution">
    <text evidence="10">The sequence shown here is derived from an EMBL/GenBank/DDBJ whole genome shotgun (WGS) entry which is preliminary data.</text>
</comment>
<dbReference type="RefSeq" id="WP_338240132.1">
    <property type="nucleotide sequence ID" value="NZ_BQKE01000012.1"/>
</dbReference>
<name>A0AAN4W3J4_9BACT</name>
<dbReference type="EMBL" id="BQKE01000012">
    <property type="protein sequence ID" value="GJM65069.1"/>
    <property type="molecule type" value="Genomic_DNA"/>
</dbReference>
<comment type="cofactor">
    <cofactor evidence="9">
        <name>Mg(2+)</name>
        <dbReference type="ChEBI" id="CHEBI:18420"/>
    </cofactor>
</comment>
<dbReference type="GO" id="GO:0004141">
    <property type="term" value="F:dethiobiotin synthase activity"/>
    <property type="evidence" value="ECO:0007669"/>
    <property type="project" value="UniProtKB-UniRule"/>
</dbReference>
<feature type="binding site" evidence="9">
    <location>
        <begin position="114"/>
        <end position="117"/>
    </location>
    <ligand>
        <name>ATP</name>
        <dbReference type="ChEBI" id="CHEBI:30616"/>
    </ligand>
</feature>
<dbReference type="GO" id="GO:0000287">
    <property type="term" value="F:magnesium ion binding"/>
    <property type="evidence" value="ECO:0007669"/>
    <property type="project" value="UniProtKB-UniRule"/>
</dbReference>
<dbReference type="CDD" id="cd03109">
    <property type="entry name" value="DTBS"/>
    <property type="match status" value="1"/>
</dbReference>
<keyword evidence="4 9" id="KW-0547">Nucleotide-binding</keyword>
<dbReference type="SUPFAM" id="SSF52540">
    <property type="entry name" value="P-loop containing nucleoside triphosphate hydrolases"/>
    <property type="match status" value="1"/>
</dbReference>
<keyword evidence="2 9" id="KW-0436">Ligase</keyword>
<reference evidence="10 11" key="1">
    <citation type="submission" date="2021-12" db="EMBL/GenBank/DDBJ databases">
        <title>Genome sequencing of bacteria with rrn-lacking chromosome and rrn-plasmid.</title>
        <authorList>
            <person name="Anda M."/>
            <person name="Iwasaki W."/>
        </authorList>
    </citation>
    <scope>NUCLEOTIDE SEQUENCE [LARGE SCALE GENOMIC DNA]</scope>
    <source>
        <strain evidence="10 11">NBRC 15940</strain>
    </source>
</reference>
<keyword evidence="7 9" id="KW-0460">Magnesium</keyword>
<dbReference type="GO" id="GO:0005524">
    <property type="term" value="F:ATP binding"/>
    <property type="evidence" value="ECO:0007669"/>
    <property type="project" value="UniProtKB-UniRule"/>
</dbReference>
<organism evidence="10 11">
    <name type="scientific">Persicobacter diffluens</name>
    <dbReference type="NCBI Taxonomy" id="981"/>
    <lineage>
        <taxon>Bacteria</taxon>
        <taxon>Pseudomonadati</taxon>
        <taxon>Bacteroidota</taxon>
        <taxon>Cytophagia</taxon>
        <taxon>Cytophagales</taxon>
        <taxon>Persicobacteraceae</taxon>
        <taxon>Persicobacter</taxon>
    </lineage>
</organism>
<evidence type="ECO:0000256" key="6">
    <source>
        <dbReference type="ARBA" id="ARBA00022840"/>
    </source>
</evidence>
<keyword evidence="1 9" id="KW-0963">Cytoplasm</keyword>
<evidence type="ECO:0000256" key="8">
    <source>
        <dbReference type="ARBA" id="ARBA00047386"/>
    </source>
</evidence>